<feature type="domain" description="Srp40 C-terminal" evidence="2">
    <location>
        <begin position="244"/>
        <end position="311"/>
    </location>
</feature>
<dbReference type="PANTHER" id="PTHR23216:SF1">
    <property type="entry name" value="NUCLEOLAR AND COILED-BODY PHOSPHOPROTEIN 1"/>
    <property type="match status" value="1"/>
</dbReference>
<organism evidence="3 4">
    <name type="scientific">Clathrus columnatus</name>
    <dbReference type="NCBI Taxonomy" id="1419009"/>
    <lineage>
        <taxon>Eukaryota</taxon>
        <taxon>Fungi</taxon>
        <taxon>Dikarya</taxon>
        <taxon>Basidiomycota</taxon>
        <taxon>Agaricomycotina</taxon>
        <taxon>Agaricomycetes</taxon>
        <taxon>Phallomycetidae</taxon>
        <taxon>Phallales</taxon>
        <taxon>Clathraceae</taxon>
        <taxon>Clathrus</taxon>
    </lineage>
</organism>
<dbReference type="PANTHER" id="PTHR23216">
    <property type="entry name" value="NUCLEOLAR AND COILED-BODY PHOSPHOPROTEIN 1"/>
    <property type="match status" value="1"/>
</dbReference>
<accession>A0AAV5AHZ9</accession>
<dbReference type="InterPro" id="IPR039191">
    <property type="entry name" value="Nopp140-like"/>
</dbReference>
<proteinExistence type="predicted"/>
<protein>
    <recommendedName>
        <fullName evidence="2">Srp40 C-terminal domain-containing protein</fullName>
    </recommendedName>
</protein>
<dbReference type="Pfam" id="PF05022">
    <property type="entry name" value="SRP40_C"/>
    <property type="match status" value="1"/>
</dbReference>
<dbReference type="Proteomes" id="UP001050691">
    <property type="component" value="Unassembled WGS sequence"/>
</dbReference>
<gene>
    <name evidence="3" type="ORF">Clacol_006550</name>
</gene>
<feature type="compositionally biased region" description="Low complexity" evidence="1">
    <location>
        <begin position="134"/>
        <end position="144"/>
    </location>
</feature>
<dbReference type="InterPro" id="IPR007718">
    <property type="entry name" value="Srp40_C"/>
</dbReference>
<dbReference type="GO" id="GO:0005654">
    <property type="term" value="C:nucleoplasm"/>
    <property type="evidence" value="ECO:0007669"/>
    <property type="project" value="TreeGrafter"/>
</dbReference>
<dbReference type="EMBL" id="BPWL01000007">
    <property type="protein sequence ID" value="GJJ12309.1"/>
    <property type="molecule type" value="Genomic_DNA"/>
</dbReference>
<dbReference type="GO" id="GO:0005730">
    <property type="term" value="C:nucleolus"/>
    <property type="evidence" value="ECO:0007669"/>
    <property type="project" value="InterPro"/>
</dbReference>
<feature type="compositionally biased region" description="Polar residues" evidence="1">
    <location>
        <begin position="204"/>
        <end position="230"/>
    </location>
</feature>
<feature type="region of interest" description="Disordered" evidence="1">
    <location>
        <begin position="134"/>
        <end position="246"/>
    </location>
</feature>
<name>A0AAV5AHZ9_9AGAM</name>
<dbReference type="AlphaFoldDB" id="A0AAV5AHZ9"/>
<evidence type="ECO:0000313" key="3">
    <source>
        <dbReference type="EMBL" id="GJJ12309.1"/>
    </source>
</evidence>
<evidence type="ECO:0000256" key="1">
    <source>
        <dbReference type="SAM" id="MobiDB-lite"/>
    </source>
</evidence>
<evidence type="ECO:0000259" key="2">
    <source>
        <dbReference type="Pfam" id="PF05022"/>
    </source>
</evidence>
<keyword evidence="4" id="KW-1185">Reference proteome</keyword>
<evidence type="ECO:0000313" key="4">
    <source>
        <dbReference type="Proteomes" id="UP001050691"/>
    </source>
</evidence>
<sequence length="317" mass="34363">MTDASGSLATTYSLIYTFLKGRSHEKAAAAVKKAAKDAGVIVLRDTVEEAEKEKDSLYEIIKSWKTKSEHETSTSSNLRTGILIRVAIASSESDSSDSLVLMHTIASSTSTSSISSHSNDLKLYLPRVLLAKSSKATTSSSSDSSSDESDSKSAKKKKKNTAKSKTAPVAAAKVEQNVKATKKRRLSESGQAVVTAVEEDIRSPSPNSKQNGKSQINDTSDNATPATPVNGNGHHKKPRKSNTPFQRIKAENIVFRDERLKDNTFLARGGADNDYGAKANQDLIVTRGEGFRKEKNKKKRGSYRGGEITVRINFCSF</sequence>
<comment type="caution">
    <text evidence="3">The sequence shown here is derived from an EMBL/GenBank/DDBJ whole genome shotgun (WGS) entry which is preliminary data.</text>
</comment>
<reference evidence="3" key="1">
    <citation type="submission" date="2021-10" db="EMBL/GenBank/DDBJ databases">
        <title>De novo Genome Assembly of Clathrus columnatus (Basidiomycota, Fungi) Using Illumina and Nanopore Sequence Data.</title>
        <authorList>
            <person name="Ogiso-Tanaka E."/>
            <person name="Itagaki H."/>
            <person name="Hosoya T."/>
            <person name="Hosaka K."/>
        </authorList>
    </citation>
    <scope>NUCLEOTIDE SEQUENCE</scope>
    <source>
        <strain evidence="3">MO-923</strain>
    </source>
</reference>